<accession>A0A1G6HTN1</accession>
<proteinExistence type="predicted"/>
<dbReference type="OrthoDB" id="5518417at2"/>
<reference evidence="2" key="1">
    <citation type="submission" date="2016-10" db="EMBL/GenBank/DDBJ databases">
        <authorList>
            <person name="Varghese N."/>
            <person name="Submissions S."/>
        </authorList>
    </citation>
    <scope>NUCLEOTIDE SEQUENCE [LARGE SCALE GENOMIC DNA]</scope>
    <source>
        <strain evidence="2">DSM 11005</strain>
    </source>
</reference>
<dbReference type="Proteomes" id="UP000198943">
    <property type="component" value="Unassembled WGS sequence"/>
</dbReference>
<evidence type="ECO:0000313" key="2">
    <source>
        <dbReference type="Proteomes" id="UP000198943"/>
    </source>
</evidence>
<dbReference type="AlphaFoldDB" id="A0A1G6HTN1"/>
<name>A0A1G6HTN1_9FIRM</name>
<sequence>MDSLQHSHIVPKMFYNAIKKNSPTGIMRQSSNPNIALQDGLKLPFLCDKCEELFSKYESCFSKVIYTQTIVNDGEITFDSKNCKDLSYFLLSIAWRALQYDIENDEMTLTEIEKNELMKIVEQWRLYLYNEDKRSMKKVCKNL</sequence>
<dbReference type="EMBL" id="FMYW01000001">
    <property type="protein sequence ID" value="SDB97195.1"/>
    <property type="molecule type" value="Genomic_DNA"/>
</dbReference>
<dbReference type="RefSeq" id="WP_093728985.1">
    <property type="nucleotide sequence ID" value="NZ_FMYW01000001.1"/>
</dbReference>
<evidence type="ECO:0000313" key="1">
    <source>
        <dbReference type="EMBL" id="SDB97195.1"/>
    </source>
</evidence>
<organism evidence="1 2">
    <name type="scientific">Succiniclasticum ruminis</name>
    <dbReference type="NCBI Taxonomy" id="40841"/>
    <lineage>
        <taxon>Bacteria</taxon>
        <taxon>Bacillati</taxon>
        <taxon>Bacillota</taxon>
        <taxon>Negativicutes</taxon>
        <taxon>Acidaminococcales</taxon>
        <taxon>Acidaminococcaceae</taxon>
        <taxon>Succiniclasticum</taxon>
    </lineage>
</organism>
<gene>
    <name evidence="1" type="ORF">SAMN04487864_101217</name>
</gene>
<keyword evidence="2" id="KW-1185">Reference proteome</keyword>
<protein>
    <submittedName>
        <fullName evidence="1">Uncharacterized protein</fullName>
    </submittedName>
</protein>